<dbReference type="PATRIC" id="fig|1280949.3.peg.459"/>
<dbReference type="EMBL" id="ARYH01000001">
    <property type="protein sequence ID" value="KCZ84459.1"/>
    <property type="molecule type" value="Genomic_DNA"/>
</dbReference>
<feature type="compositionally biased region" description="Basic and acidic residues" evidence="1">
    <location>
        <begin position="383"/>
        <end position="397"/>
    </location>
</feature>
<evidence type="ECO:0000313" key="3">
    <source>
        <dbReference type="Proteomes" id="UP000027446"/>
    </source>
</evidence>
<gene>
    <name evidence="2" type="ORF">HAD_02230</name>
</gene>
<keyword evidence="3" id="KW-1185">Reference proteome</keyword>
<evidence type="ECO:0000256" key="1">
    <source>
        <dbReference type="SAM" id="MobiDB-lite"/>
    </source>
</evidence>
<name>A0A069E3N8_9PROT</name>
<comment type="caution">
    <text evidence="2">The sequence shown here is derived from an EMBL/GenBank/DDBJ whole genome shotgun (WGS) entry which is preliminary data.</text>
</comment>
<dbReference type="STRING" id="1280949.HAD_02230"/>
<proteinExistence type="predicted"/>
<dbReference type="eggNOG" id="COG2114">
    <property type="taxonomic scope" value="Bacteria"/>
</dbReference>
<protein>
    <submittedName>
        <fullName evidence="2">Uncharacterized protein</fullName>
    </submittedName>
</protein>
<feature type="region of interest" description="Disordered" evidence="1">
    <location>
        <begin position="356"/>
        <end position="397"/>
    </location>
</feature>
<reference evidence="2 3" key="1">
    <citation type="journal article" date="2014" name="Antonie Van Leeuwenhoek">
        <title>Hyphomonas beringensis sp. nov. and Hyphomonas chukchiensis sp. nov., isolated from surface seawater of the Bering Sea and Chukchi Sea.</title>
        <authorList>
            <person name="Li C."/>
            <person name="Lai Q."/>
            <person name="Li G."/>
            <person name="Dong C."/>
            <person name="Wang J."/>
            <person name="Liao Y."/>
            <person name="Shao Z."/>
        </authorList>
    </citation>
    <scope>NUCLEOTIDE SEQUENCE [LARGE SCALE GENOMIC DNA]</scope>
    <source>
        <strain evidence="2 3">MHS-3</strain>
    </source>
</reference>
<sequence length="397" mass="44792">MSATEEVPEFLTPSLKLFLSVDLIGSTKLKHDEDVLNGQSASASSLDGVGAKWFNSLIDFYGEFELTFLEKWTSTFLDDSIVEEHWKETTSPSLWKINGDELIYVHNVRHPGEVVVALIAWREAVFSYRSSLKEKRSNLDLKATAWMAGFPIGNHEVAFWSDLSSTATKSEEPSGKTGQYYRLRKWYEDQSNARKSDYIKDYIGPAVDTGFRLAQFASARRFPVSIEIAYFLSKLTMNSSANKALRLRYLGREAMKGVLGGTPYPIFWLDCMSPNDELSKAEDELRPQSDPCSQDVVASYVEKFFADAKNKLFPPFIYQCEEKKFSTPPGNYMKLLEHIASIWSKEIRKHEIEIASEMGDGPEGSTPPTKAGADQIQALNAKPIEEKSETPENPKEK</sequence>
<dbReference type="Proteomes" id="UP000027446">
    <property type="component" value="Unassembled WGS sequence"/>
</dbReference>
<dbReference type="AlphaFoldDB" id="A0A069E3N8"/>
<organism evidence="2 3">
    <name type="scientific">Hyphomonas adhaerens MHS-3</name>
    <dbReference type="NCBI Taxonomy" id="1280949"/>
    <lineage>
        <taxon>Bacteria</taxon>
        <taxon>Pseudomonadati</taxon>
        <taxon>Pseudomonadota</taxon>
        <taxon>Alphaproteobacteria</taxon>
        <taxon>Hyphomonadales</taxon>
        <taxon>Hyphomonadaceae</taxon>
        <taxon>Hyphomonas</taxon>
    </lineage>
</organism>
<accession>A0A069E3N8</accession>
<dbReference type="OrthoDB" id="6086824at2"/>
<dbReference type="RefSeq" id="WP_035569182.1">
    <property type="nucleotide sequence ID" value="NZ_ARYH01000001.1"/>
</dbReference>
<evidence type="ECO:0000313" key="2">
    <source>
        <dbReference type="EMBL" id="KCZ84459.1"/>
    </source>
</evidence>